<accession>A0A919JLU9</accession>
<dbReference type="SUPFAM" id="SSF52309">
    <property type="entry name" value="N-(deoxy)ribosyltransferase-like"/>
    <property type="match status" value="1"/>
</dbReference>
<name>A0A919JLU9_9ACTN</name>
<sequence>MFYVAHRLFAAHDRHLGAQAAAALAERAGPDKVFLPFCDTDEEDLVADVKGRRLFDLDRQRLQNLHGLLAILHGPSLDDGVCMEIGYAAALGVPVVIFTTDFQTYGLGDTTAELAFADPLIETVATDVVRVHRLGPSSGGADRFETFAARNRAQVRDGIDQAVSRLLDRAASGTADISTPVDRVSGTVFVEPSPYGSTPGWHDLVRHHTTDTQRRDAQRLTAPRPVEAATADWNNALSSHTLIADLSGPEAPPGAAVLIGATVAAGGRVLAYCPNTVWTFAHGREPNWRNLMIQYSVTQHLTDADHTRTR</sequence>
<reference evidence="1" key="1">
    <citation type="submission" date="2021-01" db="EMBL/GenBank/DDBJ databases">
        <title>Whole genome shotgun sequence of Actinoplanes nipponensis NBRC 14063.</title>
        <authorList>
            <person name="Komaki H."/>
            <person name="Tamura T."/>
        </authorList>
    </citation>
    <scope>NUCLEOTIDE SEQUENCE</scope>
    <source>
        <strain evidence="1">NBRC 14063</strain>
    </source>
</reference>
<dbReference type="Pfam" id="PF05014">
    <property type="entry name" value="Nuc_deoxyrib_tr"/>
    <property type="match status" value="1"/>
</dbReference>
<dbReference type="Gene3D" id="3.40.50.450">
    <property type="match status" value="1"/>
</dbReference>
<evidence type="ECO:0008006" key="3">
    <source>
        <dbReference type="Google" id="ProtNLM"/>
    </source>
</evidence>
<comment type="caution">
    <text evidence="1">The sequence shown here is derived from an EMBL/GenBank/DDBJ whole genome shotgun (WGS) entry which is preliminary data.</text>
</comment>
<evidence type="ECO:0000313" key="2">
    <source>
        <dbReference type="Proteomes" id="UP000647172"/>
    </source>
</evidence>
<dbReference type="InterPro" id="IPR007710">
    <property type="entry name" value="Nucleoside_deoxyribTrfase"/>
</dbReference>
<evidence type="ECO:0000313" key="1">
    <source>
        <dbReference type="EMBL" id="GIE51600.1"/>
    </source>
</evidence>
<dbReference type="RefSeq" id="WP_203772280.1">
    <property type="nucleotide sequence ID" value="NZ_BAAAYJ010000099.1"/>
</dbReference>
<protein>
    <recommendedName>
        <fullName evidence="3">Nucleoside 2-deoxyribosyltransferase</fullName>
    </recommendedName>
</protein>
<keyword evidence="2" id="KW-1185">Reference proteome</keyword>
<dbReference type="Proteomes" id="UP000647172">
    <property type="component" value="Unassembled WGS sequence"/>
</dbReference>
<proteinExistence type="predicted"/>
<gene>
    <name evidence="1" type="ORF">Ani05nite_51340</name>
</gene>
<dbReference type="EMBL" id="BOMQ01000060">
    <property type="protein sequence ID" value="GIE51600.1"/>
    <property type="molecule type" value="Genomic_DNA"/>
</dbReference>
<dbReference type="AlphaFoldDB" id="A0A919JLU9"/>
<organism evidence="1 2">
    <name type="scientific">Actinoplanes nipponensis</name>
    <dbReference type="NCBI Taxonomy" id="135950"/>
    <lineage>
        <taxon>Bacteria</taxon>
        <taxon>Bacillati</taxon>
        <taxon>Actinomycetota</taxon>
        <taxon>Actinomycetes</taxon>
        <taxon>Micromonosporales</taxon>
        <taxon>Micromonosporaceae</taxon>
        <taxon>Actinoplanes</taxon>
    </lineage>
</organism>